<name>A0ABW2IJH0_9PROT</name>
<keyword evidence="3" id="KW-0732">Signal</keyword>
<feature type="domain" description="DUF4349" evidence="4">
    <location>
        <begin position="74"/>
        <end position="292"/>
    </location>
</feature>
<keyword evidence="2" id="KW-1133">Transmembrane helix</keyword>
<keyword evidence="2" id="KW-0472">Membrane</keyword>
<comment type="caution">
    <text evidence="5">The sequence shown here is derived from an EMBL/GenBank/DDBJ whole genome shotgun (WGS) entry which is preliminary data.</text>
</comment>
<organism evidence="5 6">
    <name type="scientific">Hirschia litorea</name>
    <dbReference type="NCBI Taxonomy" id="1199156"/>
    <lineage>
        <taxon>Bacteria</taxon>
        <taxon>Pseudomonadati</taxon>
        <taxon>Pseudomonadota</taxon>
        <taxon>Alphaproteobacteria</taxon>
        <taxon>Hyphomonadales</taxon>
        <taxon>Hyphomonadaceae</taxon>
        <taxon>Hirschia</taxon>
    </lineage>
</organism>
<evidence type="ECO:0000259" key="4">
    <source>
        <dbReference type="Pfam" id="PF14257"/>
    </source>
</evidence>
<dbReference type="PROSITE" id="PS51257">
    <property type="entry name" value="PROKAR_LIPOPROTEIN"/>
    <property type="match status" value="1"/>
</dbReference>
<dbReference type="Pfam" id="PF14257">
    <property type="entry name" value="DUF4349"/>
    <property type="match status" value="1"/>
</dbReference>
<evidence type="ECO:0000256" key="3">
    <source>
        <dbReference type="SAM" id="SignalP"/>
    </source>
</evidence>
<evidence type="ECO:0000256" key="2">
    <source>
        <dbReference type="SAM" id="Phobius"/>
    </source>
</evidence>
<dbReference type="RefSeq" id="WP_382166473.1">
    <property type="nucleotide sequence ID" value="NZ_JBHTBR010000002.1"/>
</dbReference>
<reference evidence="6" key="1">
    <citation type="journal article" date="2019" name="Int. J. Syst. Evol. Microbiol.">
        <title>The Global Catalogue of Microorganisms (GCM) 10K type strain sequencing project: providing services to taxonomists for standard genome sequencing and annotation.</title>
        <authorList>
            <consortium name="The Broad Institute Genomics Platform"/>
            <consortium name="The Broad Institute Genome Sequencing Center for Infectious Disease"/>
            <person name="Wu L."/>
            <person name="Ma J."/>
        </authorList>
    </citation>
    <scope>NUCLEOTIDE SEQUENCE [LARGE SCALE GENOMIC DNA]</scope>
    <source>
        <strain evidence="6">CCUG 51308</strain>
    </source>
</reference>
<protein>
    <submittedName>
        <fullName evidence="5">DUF4349 domain-containing protein</fullName>
    </submittedName>
</protein>
<feature type="chain" id="PRO_5046675319" evidence="3">
    <location>
        <begin position="19"/>
        <end position="318"/>
    </location>
</feature>
<keyword evidence="2" id="KW-0812">Transmembrane</keyword>
<gene>
    <name evidence="5" type="ORF">ACFQS8_06605</name>
</gene>
<evidence type="ECO:0000313" key="5">
    <source>
        <dbReference type="EMBL" id="MFC7291280.1"/>
    </source>
</evidence>
<feature type="signal peptide" evidence="3">
    <location>
        <begin position="1"/>
        <end position="18"/>
    </location>
</feature>
<keyword evidence="6" id="KW-1185">Reference proteome</keyword>
<sequence length="318" mass="34639">MKKTLLFSAAILALSACGGGDDHKSAATQSMDYLSEDSYAPRAMVHASGEMLERKAASPAPPIDQGATAPTGPMLAYTHNRSIESPAGDVEKVVNSHVSQCEKAGYSKCMVVNSNQNGIGEEWASANLHIRATPEWIDKFFKDLPDDLKASKSKITSASTSAQDLSTQIVDTDARLKAQLTLRDRLQALLTDRPSDLGDLIELERELSRVQSDIDANASVLASLRQRVAMSNLHMNYSAKSTVTSRSVWAPLADAFGNFFGNFASALGAVITTIANILPWLPVIGGLLWFGRWIYRKVWRKNKQEKALKTENVEKPSS</sequence>
<dbReference type="EMBL" id="JBHTBR010000002">
    <property type="protein sequence ID" value="MFC7291280.1"/>
    <property type="molecule type" value="Genomic_DNA"/>
</dbReference>
<evidence type="ECO:0000256" key="1">
    <source>
        <dbReference type="SAM" id="MobiDB-lite"/>
    </source>
</evidence>
<dbReference type="InterPro" id="IPR025645">
    <property type="entry name" value="DUF4349"/>
</dbReference>
<dbReference type="Proteomes" id="UP001596492">
    <property type="component" value="Unassembled WGS sequence"/>
</dbReference>
<evidence type="ECO:0000313" key="6">
    <source>
        <dbReference type="Proteomes" id="UP001596492"/>
    </source>
</evidence>
<accession>A0ABW2IJH0</accession>
<feature type="region of interest" description="Disordered" evidence="1">
    <location>
        <begin position="52"/>
        <end position="73"/>
    </location>
</feature>
<feature type="transmembrane region" description="Helical" evidence="2">
    <location>
        <begin position="277"/>
        <end position="295"/>
    </location>
</feature>
<proteinExistence type="predicted"/>